<reference evidence="1" key="1">
    <citation type="submission" date="2022-09" db="EMBL/GenBank/DDBJ databases">
        <authorList>
            <person name="Washington J.M."/>
            <person name="Situmorang M.A."/>
            <person name="Garlena R.A."/>
            <person name="Russell D.A."/>
            <person name="Jacobs-Sera D."/>
            <person name="Hatfull G.F."/>
        </authorList>
    </citation>
    <scope>NUCLEOTIDE SEQUENCE</scope>
</reference>
<sequence length="147" mass="16323">MTVQKWATANDVSDVTGVDVDEKAVRRAVATLETITGLIEAVDRPDITDRDRHFLKLMVAYQAAFMLDNPDIFSRADVTSAGQDGESASFRNVDSHLFAPLARKAYRRLSWRSLRLLASSGGPGTLPRTVRDVNSEAFDDRLPWVKS</sequence>
<dbReference type="KEGG" id="vg:80019582"/>
<name>A0A9X9K2R2_9CAUD</name>
<dbReference type="Proteomes" id="UP001164797">
    <property type="component" value="Segment"/>
</dbReference>
<dbReference type="EMBL" id="OP434449">
    <property type="protein sequence ID" value="UYL87139.1"/>
    <property type="molecule type" value="Genomic_DNA"/>
</dbReference>
<protein>
    <submittedName>
        <fullName evidence="1">Head-to-tail adaptor</fullName>
    </submittedName>
</protein>
<gene>
    <name evidence="1" type="primary">18</name>
    <name evidence="1" type="ORF">SEA_OSCARSO_18</name>
</gene>
<evidence type="ECO:0000313" key="2">
    <source>
        <dbReference type="Proteomes" id="UP001164797"/>
    </source>
</evidence>
<dbReference type="RefSeq" id="YP_010754976.1">
    <property type="nucleotide sequence ID" value="NC_073466.1"/>
</dbReference>
<organism evidence="1 2">
    <name type="scientific">Microbacterium phage OscarSo</name>
    <dbReference type="NCBI Taxonomy" id="2985324"/>
    <lineage>
        <taxon>Viruses</taxon>
        <taxon>Duplodnaviria</taxon>
        <taxon>Heunggongvirae</taxon>
        <taxon>Uroviricota</taxon>
        <taxon>Caudoviricetes</taxon>
        <taxon>Oscarsovirus</taxon>
        <taxon>Oscarsovirus oscarso</taxon>
    </lineage>
</organism>
<accession>A0A9X9K2R2</accession>
<proteinExistence type="predicted"/>
<dbReference type="GeneID" id="80019582"/>
<keyword evidence="2" id="KW-1185">Reference proteome</keyword>
<evidence type="ECO:0000313" key="1">
    <source>
        <dbReference type="EMBL" id="UYL87139.1"/>
    </source>
</evidence>